<keyword evidence="9" id="KW-1185">Reference proteome</keyword>
<proteinExistence type="predicted"/>
<evidence type="ECO:0000256" key="6">
    <source>
        <dbReference type="SAM" id="Phobius"/>
    </source>
</evidence>
<sequence>MLVSAALVIALGYGMVAPILPQFAKSFDVSIAAASAVVSAFAGMRLLFAPAAGRLLNAFGSRTVYLSGLLMVAVSTGLVATAHDYWHVLVLRAAGGIGSTMFTVSAMGLIVRIAPPSIRGKASSTYATAFLLGNILGPLLGSALAGLGMRVPFIIYGIALLIATALVWIMLDPAVIRDVEQHGASAMRLREAWGRTCYRAALVGAFYNGWANYGVRVAIIPLYVATFHSAALTGMILASFAAGNAVALQGAGRLADTLGRKPLALTGIVTNATFAAVLGLSQHTAVLIGVSVLAGAGAGILAPAQQATVADVIGQERSGGGVLATFQMVQDLGTISGPLIIGMVAEAFGFRWAFALCAAIGLVAVAAWAPAEEPLGLGQSRPQPA</sequence>
<evidence type="ECO:0000256" key="3">
    <source>
        <dbReference type="ARBA" id="ARBA00022692"/>
    </source>
</evidence>
<keyword evidence="4 6" id="KW-1133">Transmembrane helix</keyword>
<dbReference type="STRING" id="1348662.CARG_03805"/>
<comment type="subcellular location">
    <subcellularLocation>
        <location evidence="1">Cell membrane</location>
        <topology evidence="1">Multi-pass membrane protein</topology>
    </subcellularLocation>
</comment>
<evidence type="ECO:0000259" key="7">
    <source>
        <dbReference type="PROSITE" id="PS50850"/>
    </source>
</evidence>
<feature type="transmembrane region" description="Helical" evidence="6">
    <location>
        <begin position="89"/>
        <end position="114"/>
    </location>
</feature>
<dbReference type="Pfam" id="PF07690">
    <property type="entry name" value="MFS_1"/>
    <property type="match status" value="1"/>
</dbReference>
<feature type="transmembrane region" description="Helical" evidence="6">
    <location>
        <begin position="352"/>
        <end position="371"/>
    </location>
</feature>
<feature type="domain" description="Major facilitator superfamily (MFS) profile" evidence="7">
    <location>
        <begin position="1"/>
        <end position="373"/>
    </location>
</feature>
<evidence type="ECO:0000313" key="9">
    <source>
        <dbReference type="Proteomes" id="UP000016943"/>
    </source>
</evidence>
<organism evidence="8 9">
    <name type="scientific">Corynebacterium argentoratense DSM 44202</name>
    <dbReference type="NCBI Taxonomy" id="1348662"/>
    <lineage>
        <taxon>Bacteria</taxon>
        <taxon>Bacillati</taxon>
        <taxon>Actinomycetota</taxon>
        <taxon>Actinomycetes</taxon>
        <taxon>Mycobacteriales</taxon>
        <taxon>Corynebacteriaceae</taxon>
        <taxon>Corynebacterium</taxon>
    </lineage>
</organism>
<dbReference type="InterPro" id="IPR011701">
    <property type="entry name" value="MFS"/>
</dbReference>
<dbReference type="HOGENOM" id="CLU_001265_10_14_11"/>
<name>U3GU99_9CORY</name>
<evidence type="ECO:0000256" key="1">
    <source>
        <dbReference type="ARBA" id="ARBA00004651"/>
    </source>
</evidence>
<keyword evidence="3 6" id="KW-0812">Transmembrane</keyword>
<feature type="transmembrane region" description="Helical" evidence="6">
    <location>
        <begin position="126"/>
        <end position="147"/>
    </location>
</feature>
<dbReference type="CDD" id="cd17325">
    <property type="entry name" value="MFS_MdtG_SLC18_like"/>
    <property type="match status" value="1"/>
</dbReference>
<evidence type="ECO:0000256" key="4">
    <source>
        <dbReference type="ARBA" id="ARBA00022989"/>
    </source>
</evidence>
<dbReference type="PANTHER" id="PTHR43124">
    <property type="entry name" value="PURINE EFFLUX PUMP PBUE"/>
    <property type="match status" value="1"/>
</dbReference>
<dbReference type="AlphaFoldDB" id="U3GU99"/>
<dbReference type="EMBL" id="CP006365">
    <property type="protein sequence ID" value="AGU14909.1"/>
    <property type="molecule type" value="Genomic_DNA"/>
</dbReference>
<dbReference type="SUPFAM" id="SSF103473">
    <property type="entry name" value="MFS general substrate transporter"/>
    <property type="match status" value="1"/>
</dbReference>
<dbReference type="eggNOG" id="COG2814">
    <property type="taxonomic scope" value="Bacteria"/>
</dbReference>
<feature type="transmembrane region" description="Helical" evidence="6">
    <location>
        <begin position="263"/>
        <end position="280"/>
    </location>
</feature>
<feature type="transmembrane region" description="Helical" evidence="6">
    <location>
        <begin position="153"/>
        <end position="171"/>
    </location>
</feature>
<dbReference type="PRINTS" id="PR01035">
    <property type="entry name" value="TCRTETA"/>
</dbReference>
<dbReference type="PANTHER" id="PTHR43124:SF3">
    <property type="entry name" value="CHLORAMPHENICOL EFFLUX PUMP RV0191"/>
    <property type="match status" value="1"/>
</dbReference>
<dbReference type="GO" id="GO:0005886">
    <property type="term" value="C:plasma membrane"/>
    <property type="evidence" value="ECO:0007669"/>
    <property type="project" value="UniProtKB-SubCell"/>
</dbReference>
<dbReference type="PATRIC" id="fig|1348662.3.peg.748"/>
<dbReference type="Proteomes" id="UP000016943">
    <property type="component" value="Chromosome"/>
</dbReference>
<feature type="transmembrane region" description="Helical" evidence="6">
    <location>
        <begin position="64"/>
        <end position="83"/>
    </location>
</feature>
<feature type="transmembrane region" description="Helical" evidence="6">
    <location>
        <begin position="286"/>
        <end position="304"/>
    </location>
</feature>
<dbReference type="InterPro" id="IPR036259">
    <property type="entry name" value="MFS_trans_sf"/>
</dbReference>
<dbReference type="InterPro" id="IPR001958">
    <property type="entry name" value="Tet-R_TetA/multi-R_MdtG-like"/>
</dbReference>
<accession>U3GU99</accession>
<evidence type="ECO:0000256" key="2">
    <source>
        <dbReference type="ARBA" id="ARBA00022475"/>
    </source>
</evidence>
<gene>
    <name evidence="8" type="ORF">CARG_03805</name>
</gene>
<dbReference type="InterPro" id="IPR020846">
    <property type="entry name" value="MFS_dom"/>
</dbReference>
<feature type="transmembrane region" description="Helical" evidence="6">
    <location>
        <begin position="31"/>
        <end position="52"/>
    </location>
</feature>
<dbReference type="InterPro" id="IPR050189">
    <property type="entry name" value="MFS_Efflux_Transporters"/>
</dbReference>
<dbReference type="KEGG" id="caz:CARG_03805"/>
<keyword evidence="2" id="KW-1003">Cell membrane</keyword>
<dbReference type="Gene3D" id="1.20.1250.20">
    <property type="entry name" value="MFS general substrate transporter like domains"/>
    <property type="match status" value="2"/>
</dbReference>
<keyword evidence="5 6" id="KW-0472">Membrane</keyword>
<dbReference type="PROSITE" id="PS50850">
    <property type="entry name" value="MFS"/>
    <property type="match status" value="1"/>
</dbReference>
<evidence type="ECO:0000256" key="5">
    <source>
        <dbReference type="ARBA" id="ARBA00023136"/>
    </source>
</evidence>
<evidence type="ECO:0000313" key="8">
    <source>
        <dbReference type="EMBL" id="AGU14909.1"/>
    </source>
</evidence>
<protein>
    <recommendedName>
        <fullName evidence="7">Major facilitator superfamily (MFS) profile domain-containing protein</fullName>
    </recommendedName>
</protein>
<feature type="transmembrane region" description="Helical" evidence="6">
    <location>
        <begin position="222"/>
        <end position="242"/>
    </location>
</feature>
<reference evidence="8 9" key="1">
    <citation type="journal article" date="2013" name="Genome Announc.">
        <title>Whole-Genome Sequence of the Clinical Strain Corynebacterium argentoratense DSM 44202, Isolated from a Human Throat Specimen.</title>
        <authorList>
            <person name="Bomholt C."/>
            <person name="Glaub A."/>
            <person name="Gravermann K."/>
            <person name="Albersmeier A."/>
            <person name="Brinkrolf K."/>
            <person name="Ruckert C."/>
            <person name="Tauch A."/>
        </authorList>
    </citation>
    <scope>NUCLEOTIDE SEQUENCE [LARGE SCALE GENOMIC DNA]</scope>
    <source>
        <strain evidence="8">DSM 44202</strain>
    </source>
</reference>
<dbReference type="GO" id="GO:0022857">
    <property type="term" value="F:transmembrane transporter activity"/>
    <property type="evidence" value="ECO:0007669"/>
    <property type="project" value="InterPro"/>
</dbReference>